<accession>A0A8J5MT55</accession>
<sequence>MATCIVLAEASAHQLNITQLCIAFGAGNSFQLLGTHKIVCKLASDHCATFPMFNAFTGFDSGLLWSQKTHEMYMIKAHQCFLAARPTPDSLQNRMEALEYFTVSLLDHSDSL</sequence>
<evidence type="ECO:0000313" key="2">
    <source>
        <dbReference type="Proteomes" id="UP000747542"/>
    </source>
</evidence>
<protein>
    <submittedName>
        <fullName evidence="1">Uncharacterized protein</fullName>
    </submittedName>
</protein>
<keyword evidence="2" id="KW-1185">Reference proteome</keyword>
<organism evidence="1 2">
    <name type="scientific">Homarus americanus</name>
    <name type="common">American lobster</name>
    <dbReference type="NCBI Taxonomy" id="6706"/>
    <lineage>
        <taxon>Eukaryota</taxon>
        <taxon>Metazoa</taxon>
        <taxon>Ecdysozoa</taxon>
        <taxon>Arthropoda</taxon>
        <taxon>Crustacea</taxon>
        <taxon>Multicrustacea</taxon>
        <taxon>Malacostraca</taxon>
        <taxon>Eumalacostraca</taxon>
        <taxon>Eucarida</taxon>
        <taxon>Decapoda</taxon>
        <taxon>Pleocyemata</taxon>
        <taxon>Astacidea</taxon>
        <taxon>Nephropoidea</taxon>
        <taxon>Nephropidae</taxon>
        <taxon>Homarus</taxon>
    </lineage>
</organism>
<reference evidence="1" key="1">
    <citation type="journal article" date="2021" name="Sci. Adv.">
        <title>The American lobster genome reveals insights on longevity, neural, and immune adaptations.</title>
        <authorList>
            <person name="Polinski J.M."/>
            <person name="Zimin A.V."/>
            <person name="Clark K.F."/>
            <person name="Kohn A.B."/>
            <person name="Sadowski N."/>
            <person name="Timp W."/>
            <person name="Ptitsyn A."/>
            <person name="Khanna P."/>
            <person name="Romanova D.Y."/>
            <person name="Williams P."/>
            <person name="Greenwood S.J."/>
            <person name="Moroz L.L."/>
            <person name="Walt D.R."/>
            <person name="Bodnar A.G."/>
        </authorList>
    </citation>
    <scope>NUCLEOTIDE SEQUENCE</scope>
    <source>
        <strain evidence="1">GMGI-L3</strain>
    </source>
</reference>
<dbReference type="AlphaFoldDB" id="A0A8J5MT55"/>
<name>A0A8J5MT55_HOMAM</name>
<dbReference type="Proteomes" id="UP000747542">
    <property type="component" value="Unassembled WGS sequence"/>
</dbReference>
<gene>
    <name evidence="1" type="ORF">Hamer_G004390</name>
</gene>
<dbReference type="EMBL" id="JAHLQT010026473">
    <property type="protein sequence ID" value="KAG7163280.1"/>
    <property type="molecule type" value="Genomic_DNA"/>
</dbReference>
<proteinExistence type="predicted"/>
<comment type="caution">
    <text evidence="1">The sequence shown here is derived from an EMBL/GenBank/DDBJ whole genome shotgun (WGS) entry which is preliminary data.</text>
</comment>
<evidence type="ECO:0000313" key="1">
    <source>
        <dbReference type="EMBL" id="KAG7163280.1"/>
    </source>
</evidence>